<comment type="function">
    <text evidence="1">Nitronate monooxygenase that uses molecular oxygen to catalyze the oxidative denitrification of alkyl nitronates. Acts on propionate 3-nitronate (P3N), the presumed physiological substrate. Probably functions in the detoxification of P3N, a metabolic poison produced by plants and fungi as a defense mechanism.</text>
</comment>
<evidence type="ECO:0000313" key="7">
    <source>
        <dbReference type="Proteomes" id="UP001151071"/>
    </source>
</evidence>
<dbReference type="PANTHER" id="PTHR32332:SF20">
    <property type="entry name" value="2-NITROPROPANE DIOXYGENASE-LIKE PROTEIN"/>
    <property type="match status" value="1"/>
</dbReference>
<evidence type="ECO:0000313" key="6">
    <source>
        <dbReference type="EMBL" id="MDA5108712.1"/>
    </source>
</evidence>
<dbReference type="GO" id="GO:0018580">
    <property type="term" value="F:nitronate monooxygenase activity"/>
    <property type="evidence" value="ECO:0007669"/>
    <property type="project" value="InterPro"/>
</dbReference>
<keyword evidence="4" id="KW-0288">FMN</keyword>
<comment type="caution">
    <text evidence="6">The sequence shown here is derived from an EMBL/GenBank/DDBJ whole genome shotgun (WGS) entry which is preliminary data.</text>
</comment>
<dbReference type="CDD" id="cd04730">
    <property type="entry name" value="NPD_like"/>
    <property type="match status" value="1"/>
</dbReference>
<evidence type="ECO:0000256" key="4">
    <source>
        <dbReference type="ARBA" id="ARBA00022643"/>
    </source>
</evidence>
<name>A0A9X3TQ57_9BACL</name>
<evidence type="ECO:0000256" key="1">
    <source>
        <dbReference type="ARBA" id="ARBA00003535"/>
    </source>
</evidence>
<evidence type="ECO:0000256" key="3">
    <source>
        <dbReference type="ARBA" id="ARBA00022630"/>
    </source>
</evidence>
<reference evidence="6" key="1">
    <citation type="submission" date="2022-12" db="EMBL/GenBank/DDBJ databases">
        <title>Draft genome sequence of the thermophilic strain Brevibacillus thermoruber HT42, isolated from Los Humeros, Puebla, Mexico, with biotechnological potential.</title>
        <authorList>
            <person name="Lara Sanchez J."/>
            <person name="Solis Palacios R."/>
            <person name="Bustos Baena A.S."/>
            <person name="Ruz Baez A.E."/>
            <person name="Espinosa Luna G."/>
            <person name="Oliart Ros R.M."/>
        </authorList>
    </citation>
    <scope>NUCLEOTIDE SEQUENCE</scope>
    <source>
        <strain evidence="6">HT42</strain>
    </source>
</reference>
<keyword evidence="6" id="KW-0503">Monooxygenase</keyword>
<sequence length="345" mass="37148">MNAVTGRRFVPAPRSCVGSEVMTMKTRVTELLRIRYPVVQGGLAYLAYAELAAAVSNAGGLGQITAMSLPSPEALREQIRKVRALTDKPFGVNFAIGQHGRPYEHMLDVALEEGVQVISVTGGNPEPLIRRTDGHDVKKLVLVASVRQAQKAEAIGADAVMAVGQEGGGHLGRDDIGTFVLIPRVVDSVKIPVLASGGIGDGRGLLAALALGADGVEMGTRFIATQECVHAHPAYKEALLKGTEHDTAVIKRTLGTPARVVRTPGADRILQLEQEGADYERLKPYISGERNRTFIYEGDAEEGFGWAGQVIGLIHDVPTVQELFQRMFREVEERLAALRASAERE</sequence>
<dbReference type="AlphaFoldDB" id="A0A9X3TQ57"/>
<gene>
    <name evidence="6" type="ORF">O3V59_10090</name>
</gene>
<keyword evidence="3" id="KW-0285">Flavoprotein</keyword>
<keyword evidence="7" id="KW-1185">Reference proteome</keyword>
<accession>A0A9X3TQ57</accession>
<dbReference type="RefSeq" id="WP_271140075.1">
    <property type="nucleotide sequence ID" value="NZ_JAPYYP010000010.1"/>
</dbReference>
<proteinExistence type="predicted"/>
<organism evidence="6 7">
    <name type="scientific">Brevibacillus thermoruber</name>
    <dbReference type="NCBI Taxonomy" id="33942"/>
    <lineage>
        <taxon>Bacteria</taxon>
        <taxon>Bacillati</taxon>
        <taxon>Bacillota</taxon>
        <taxon>Bacilli</taxon>
        <taxon>Bacillales</taxon>
        <taxon>Paenibacillaceae</taxon>
        <taxon>Brevibacillus</taxon>
    </lineage>
</organism>
<dbReference type="InterPro" id="IPR004136">
    <property type="entry name" value="NMO"/>
</dbReference>
<evidence type="ECO:0000256" key="2">
    <source>
        <dbReference type="ARBA" id="ARBA00013457"/>
    </source>
</evidence>
<protein>
    <recommendedName>
        <fullName evidence="2">Probable nitronate monooxygenase</fullName>
    </recommendedName>
</protein>
<dbReference type="EMBL" id="JAPYYP010000010">
    <property type="protein sequence ID" value="MDA5108712.1"/>
    <property type="molecule type" value="Genomic_DNA"/>
</dbReference>
<dbReference type="Gene3D" id="3.20.20.70">
    <property type="entry name" value="Aldolase class I"/>
    <property type="match status" value="1"/>
</dbReference>
<dbReference type="PANTHER" id="PTHR32332">
    <property type="entry name" value="2-NITROPROPANE DIOXYGENASE"/>
    <property type="match status" value="1"/>
</dbReference>
<dbReference type="InterPro" id="IPR013785">
    <property type="entry name" value="Aldolase_TIM"/>
</dbReference>
<dbReference type="SUPFAM" id="SSF51412">
    <property type="entry name" value="Inosine monophosphate dehydrogenase (IMPDH)"/>
    <property type="match status" value="1"/>
</dbReference>
<keyword evidence="5" id="KW-0560">Oxidoreductase</keyword>
<evidence type="ECO:0000256" key="5">
    <source>
        <dbReference type="ARBA" id="ARBA00023002"/>
    </source>
</evidence>
<dbReference type="Proteomes" id="UP001151071">
    <property type="component" value="Unassembled WGS sequence"/>
</dbReference>
<dbReference type="Pfam" id="PF03060">
    <property type="entry name" value="NMO"/>
    <property type="match status" value="2"/>
</dbReference>